<feature type="compositionally biased region" description="Basic and acidic residues" evidence="1">
    <location>
        <begin position="278"/>
        <end position="290"/>
    </location>
</feature>
<keyword evidence="3" id="KW-1185">Reference proteome</keyword>
<dbReference type="PhylomeDB" id="B4JEP9"/>
<accession>B4JEP9</accession>
<sequence>MSFSSVGERRVVLQQYKFRSHQIVCIIKVLPDTVSFFDKQPANDFSWMTAGRWARLENGLWKLFAGFSDFQEDVRQLKTQIMIDHIQVSVSAAEELLPAAQKLLQDGKASSQNEIVLEIILKYMSYEDTINPISPKPTKRKHDDKVKKLQLDKISDKIKSKSINSKKMPKSGNSEPESSTGAKKKSASAKSDAEKIPLRKDDEQSNRKHSGTTMISKKRERRSISQDSQLAKDSSNREQLSRNRSVKRSKSPSSCNSPTSIKCGVSESRPARSLVRPGRYDEFDMGDKPVRKAKSKNTESNSDSSSDKPNANGIESISLKTLKNLNDMLDTPKPREVNILLLKDMNEADVLDTFESYRVDFDRLFKERERKFQTTSYKGITHCDVMDILSTQIRNSMIQKLSDLYSKAGPHGTLVINGLLPLWIIRLFMDRYKFTQDEAVRQIIDQLEYHTYLKAVNNEPLSLDLKD</sequence>
<dbReference type="OMA" id="NYMSIDH"/>
<feature type="region of interest" description="Disordered" evidence="1">
    <location>
        <begin position="157"/>
        <end position="315"/>
    </location>
</feature>
<dbReference type="EMBL" id="CH916369">
    <property type="protein sequence ID" value="EDV93180.1"/>
    <property type="molecule type" value="Genomic_DNA"/>
</dbReference>
<proteinExistence type="predicted"/>
<evidence type="ECO:0000256" key="1">
    <source>
        <dbReference type="SAM" id="MobiDB-lite"/>
    </source>
</evidence>
<feature type="compositionally biased region" description="Low complexity" evidence="1">
    <location>
        <begin position="251"/>
        <end position="260"/>
    </location>
</feature>
<protein>
    <submittedName>
        <fullName evidence="2">GH19163</fullName>
    </submittedName>
</protein>
<gene>
    <name evidence="2" type="primary">Dgri\GH19163</name>
    <name evidence="2" type="ORF">Dgri_GH19163</name>
</gene>
<dbReference type="OrthoDB" id="8008330at2759"/>
<feature type="region of interest" description="Disordered" evidence="1">
    <location>
        <begin position="132"/>
        <end position="151"/>
    </location>
</feature>
<feature type="compositionally biased region" description="Basic and acidic residues" evidence="1">
    <location>
        <begin position="191"/>
        <end position="206"/>
    </location>
</feature>
<dbReference type="HOGENOM" id="CLU_047757_0_0_1"/>
<feature type="compositionally biased region" description="Low complexity" evidence="1">
    <location>
        <begin position="298"/>
        <end position="308"/>
    </location>
</feature>
<dbReference type="InParanoid" id="B4JEP9"/>
<dbReference type="AlphaFoldDB" id="B4JEP9"/>
<organism evidence="3">
    <name type="scientific">Drosophila grimshawi</name>
    <name type="common">Hawaiian fruit fly</name>
    <name type="synonym">Idiomyia grimshawi</name>
    <dbReference type="NCBI Taxonomy" id="7222"/>
    <lineage>
        <taxon>Eukaryota</taxon>
        <taxon>Metazoa</taxon>
        <taxon>Ecdysozoa</taxon>
        <taxon>Arthropoda</taxon>
        <taxon>Hexapoda</taxon>
        <taxon>Insecta</taxon>
        <taxon>Pterygota</taxon>
        <taxon>Neoptera</taxon>
        <taxon>Endopterygota</taxon>
        <taxon>Diptera</taxon>
        <taxon>Brachycera</taxon>
        <taxon>Muscomorpha</taxon>
        <taxon>Ephydroidea</taxon>
        <taxon>Drosophilidae</taxon>
        <taxon>Drosophila</taxon>
        <taxon>Hawaiian Drosophila</taxon>
    </lineage>
</organism>
<feature type="compositionally biased region" description="Basic and acidic residues" evidence="1">
    <location>
        <begin position="141"/>
        <end position="151"/>
    </location>
</feature>
<dbReference type="Proteomes" id="UP000001070">
    <property type="component" value="Unassembled WGS sequence"/>
</dbReference>
<dbReference type="eggNOG" id="ENOG502TBUA">
    <property type="taxonomic scope" value="Eukaryota"/>
</dbReference>
<evidence type="ECO:0000313" key="3">
    <source>
        <dbReference type="Proteomes" id="UP000001070"/>
    </source>
</evidence>
<reference evidence="2 3" key="1">
    <citation type="journal article" date="2007" name="Nature">
        <title>Evolution of genes and genomes on the Drosophila phylogeny.</title>
        <authorList>
            <consortium name="Drosophila 12 Genomes Consortium"/>
            <person name="Clark A.G."/>
            <person name="Eisen M.B."/>
            <person name="Smith D.R."/>
            <person name="Bergman C.M."/>
            <person name="Oliver B."/>
            <person name="Markow T.A."/>
            <person name="Kaufman T.C."/>
            <person name="Kellis M."/>
            <person name="Gelbart W."/>
            <person name="Iyer V.N."/>
            <person name="Pollard D.A."/>
            <person name="Sackton T.B."/>
            <person name="Larracuente A.M."/>
            <person name="Singh N.D."/>
            <person name="Abad J.P."/>
            <person name="Abt D.N."/>
            <person name="Adryan B."/>
            <person name="Aguade M."/>
            <person name="Akashi H."/>
            <person name="Anderson W.W."/>
            <person name="Aquadro C.F."/>
            <person name="Ardell D.H."/>
            <person name="Arguello R."/>
            <person name="Artieri C.G."/>
            <person name="Barbash D.A."/>
            <person name="Barker D."/>
            <person name="Barsanti P."/>
            <person name="Batterham P."/>
            <person name="Batzoglou S."/>
            <person name="Begun D."/>
            <person name="Bhutkar A."/>
            <person name="Blanco E."/>
            <person name="Bosak S.A."/>
            <person name="Bradley R.K."/>
            <person name="Brand A.D."/>
            <person name="Brent M.R."/>
            <person name="Brooks A.N."/>
            <person name="Brown R.H."/>
            <person name="Butlin R.K."/>
            <person name="Caggese C."/>
            <person name="Calvi B.R."/>
            <person name="Bernardo de Carvalho A."/>
            <person name="Caspi A."/>
            <person name="Castrezana S."/>
            <person name="Celniker S.E."/>
            <person name="Chang J.L."/>
            <person name="Chapple C."/>
            <person name="Chatterji S."/>
            <person name="Chinwalla A."/>
            <person name="Civetta A."/>
            <person name="Clifton S.W."/>
            <person name="Comeron J.M."/>
            <person name="Costello J.C."/>
            <person name="Coyne J.A."/>
            <person name="Daub J."/>
            <person name="David R.G."/>
            <person name="Delcher A.L."/>
            <person name="Delehaunty K."/>
            <person name="Do C.B."/>
            <person name="Ebling H."/>
            <person name="Edwards K."/>
            <person name="Eickbush T."/>
            <person name="Evans J.D."/>
            <person name="Filipski A."/>
            <person name="Findeiss S."/>
            <person name="Freyhult E."/>
            <person name="Fulton L."/>
            <person name="Fulton R."/>
            <person name="Garcia A.C."/>
            <person name="Gardiner A."/>
            <person name="Garfield D.A."/>
            <person name="Garvin B.E."/>
            <person name="Gibson G."/>
            <person name="Gilbert D."/>
            <person name="Gnerre S."/>
            <person name="Godfrey J."/>
            <person name="Good R."/>
            <person name="Gotea V."/>
            <person name="Gravely B."/>
            <person name="Greenberg A.J."/>
            <person name="Griffiths-Jones S."/>
            <person name="Gross S."/>
            <person name="Guigo R."/>
            <person name="Gustafson E.A."/>
            <person name="Haerty W."/>
            <person name="Hahn M.W."/>
            <person name="Halligan D.L."/>
            <person name="Halpern A.L."/>
            <person name="Halter G.M."/>
            <person name="Han M.V."/>
            <person name="Heger A."/>
            <person name="Hillier L."/>
            <person name="Hinrichs A.S."/>
            <person name="Holmes I."/>
            <person name="Hoskins R.A."/>
            <person name="Hubisz M.J."/>
            <person name="Hultmark D."/>
            <person name="Huntley M.A."/>
            <person name="Jaffe D.B."/>
            <person name="Jagadeeshan S."/>
            <person name="Jeck W.R."/>
            <person name="Johnson J."/>
            <person name="Jones C.D."/>
            <person name="Jordan W.C."/>
            <person name="Karpen G.H."/>
            <person name="Kataoka E."/>
            <person name="Keightley P.D."/>
            <person name="Kheradpour P."/>
            <person name="Kirkness E.F."/>
            <person name="Koerich L.B."/>
            <person name="Kristiansen K."/>
            <person name="Kudrna D."/>
            <person name="Kulathinal R.J."/>
            <person name="Kumar S."/>
            <person name="Kwok R."/>
            <person name="Lander E."/>
            <person name="Langley C.H."/>
            <person name="Lapoint R."/>
            <person name="Lazzaro B.P."/>
            <person name="Lee S.J."/>
            <person name="Levesque L."/>
            <person name="Li R."/>
            <person name="Lin C.F."/>
            <person name="Lin M.F."/>
            <person name="Lindblad-Toh K."/>
            <person name="Llopart A."/>
            <person name="Long M."/>
            <person name="Low L."/>
            <person name="Lozovsky E."/>
            <person name="Lu J."/>
            <person name="Luo M."/>
            <person name="Machado C.A."/>
            <person name="Makalowski W."/>
            <person name="Marzo M."/>
            <person name="Matsuda M."/>
            <person name="Matzkin L."/>
            <person name="McAllister B."/>
            <person name="McBride C.S."/>
            <person name="McKernan B."/>
            <person name="McKernan K."/>
            <person name="Mendez-Lago M."/>
            <person name="Minx P."/>
            <person name="Mollenhauer M.U."/>
            <person name="Montooth K."/>
            <person name="Mount S.M."/>
            <person name="Mu X."/>
            <person name="Myers E."/>
            <person name="Negre B."/>
            <person name="Newfeld S."/>
            <person name="Nielsen R."/>
            <person name="Noor M.A."/>
            <person name="O'Grady P."/>
            <person name="Pachter L."/>
            <person name="Papaceit M."/>
            <person name="Parisi M.J."/>
            <person name="Parisi M."/>
            <person name="Parts L."/>
            <person name="Pedersen J.S."/>
            <person name="Pesole G."/>
            <person name="Phillippy A.M."/>
            <person name="Ponting C.P."/>
            <person name="Pop M."/>
            <person name="Porcelli D."/>
            <person name="Powell J.R."/>
            <person name="Prohaska S."/>
            <person name="Pruitt K."/>
            <person name="Puig M."/>
            <person name="Quesneville H."/>
            <person name="Ram K.R."/>
            <person name="Rand D."/>
            <person name="Rasmussen M.D."/>
            <person name="Reed L.K."/>
            <person name="Reenan R."/>
            <person name="Reily A."/>
            <person name="Remington K.A."/>
            <person name="Rieger T.T."/>
            <person name="Ritchie M.G."/>
            <person name="Robin C."/>
            <person name="Rogers Y.H."/>
            <person name="Rohde C."/>
            <person name="Rozas J."/>
            <person name="Rubenfield M.J."/>
            <person name="Ruiz A."/>
            <person name="Russo S."/>
            <person name="Salzberg S.L."/>
            <person name="Sanchez-Gracia A."/>
            <person name="Saranga D.J."/>
            <person name="Sato H."/>
            <person name="Schaeffer S.W."/>
            <person name="Schatz M.C."/>
            <person name="Schlenke T."/>
            <person name="Schwartz R."/>
            <person name="Segarra C."/>
            <person name="Singh R.S."/>
            <person name="Sirot L."/>
            <person name="Sirota M."/>
            <person name="Sisneros N.B."/>
            <person name="Smith C.D."/>
            <person name="Smith T.F."/>
            <person name="Spieth J."/>
            <person name="Stage D.E."/>
            <person name="Stark A."/>
            <person name="Stephan W."/>
            <person name="Strausberg R.L."/>
            <person name="Strempel S."/>
            <person name="Sturgill D."/>
            <person name="Sutton G."/>
            <person name="Sutton G.G."/>
            <person name="Tao W."/>
            <person name="Teichmann S."/>
            <person name="Tobari Y.N."/>
            <person name="Tomimura Y."/>
            <person name="Tsolas J.M."/>
            <person name="Valente V.L."/>
            <person name="Venter E."/>
            <person name="Venter J.C."/>
            <person name="Vicario S."/>
            <person name="Vieira F.G."/>
            <person name="Vilella A.J."/>
            <person name="Villasante A."/>
            <person name="Walenz B."/>
            <person name="Wang J."/>
            <person name="Wasserman M."/>
            <person name="Watts T."/>
            <person name="Wilson D."/>
            <person name="Wilson R.K."/>
            <person name="Wing R.A."/>
            <person name="Wolfner M.F."/>
            <person name="Wong A."/>
            <person name="Wong G.K."/>
            <person name="Wu C.I."/>
            <person name="Wu G."/>
            <person name="Yamamoto D."/>
            <person name="Yang H.P."/>
            <person name="Yang S.P."/>
            <person name="Yorke J.A."/>
            <person name="Yoshida K."/>
            <person name="Zdobnov E."/>
            <person name="Zhang P."/>
            <person name="Zhang Y."/>
            <person name="Zimin A.V."/>
            <person name="Baldwin J."/>
            <person name="Abdouelleil A."/>
            <person name="Abdulkadir J."/>
            <person name="Abebe A."/>
            <person name="Abera B."/>
            <person name="Abreu J."/>
            <person name="Acer S.C."/>
            <person name="Aftuck L."/>
            <person name="Alexander A."/>
            <person name="An P."/>
            <person name="Anderson E."/>
            <person name="Anderson S."/>
            <person name="Arachi H."/>
            <person name="Azer M."/>
            <person name="Bachantsang P."/>
            <person name="Barry A."/>
            <person name="Bayul T."/>
            <person name="Berlin A."/>
            <person name="Bessette D."/>
            <person name="Bloom T."/>
            <person name="Blye J."/>
            <person name="Boguslavskiy L."/>
            <person name="Bonnet C."/>
            <person name="Boukhgalter B."/>
            <person name="Bourzgui I."/>
            <person name="Brown A."/>
            <person name="Cahill P."/>
            <person name="Channer S."/>
            <person name="Cheshatsang Y."/>
            <person name="Chuda L."/>
            <person name="Citroen M."/>
            <person name="Collymore A."/>
            <person name="Cooke P."/>
            <person name="Costello M."/>
            <person name="D'Aco K."/>
            <person name="Daza R."/>
            <person name="De Haan G."/>
            <person name="DeGray S."/>
            <person name="DeMaso C."/>
            <person name="Dhargay N."/>
            <person name="Dooley K."/>
            <person name="Dooley E."/>
            <person name="Doricent M."/>
            <person name="Dorje P."/>
            <person name="Dorjee K."/>
            <person name="Dupes A."/>
            <person name="Elong R."/>
            <person name="Falk J."/>
            <person name="Farina A."/>
            <person name="Faro S."/>
            <person name="Ferguson D."/>
            <person name="Fisher S."/>
            <person name="Foley C.D."/>
            <person name="Franke A."/>
            <person name="Friedrich D."/>
            <person name="Gadbois L."/>
            <person name="Gearin G."/>
            <person name="Gearin C.R."/>
            <person name="Giannoukos G."/>
            <person name="Goode T."/>
            <person name="Graham J."/>
            <person name="Grandbois E."/>
            <person name="Grewal S."/>
            <person name="Gyaltsen K."/>
            <person name="Hafez N."/>
            <person name="Hagos B."/>
            <person name="Hall J."/>
            <person name="Henson C."/>
            <person name="Hollinger A."/>
            <person name="Honan T."/>
            <person name="Huard M.D."/>
            <person name="Hughes L."/>
            <person name="Hurhula B."/>
            <person name="Husby M.E."/>
            <person name="Kamat A."/>
            <person name="Kanga B."/>
            <person name="Kashin S."/>
            <person name="Khazanovich D."/>
            <person name="Kisner P."/>
            <person name="Lance K."/>
            <person name="Lara M."/>
            <person name="Lee W."/>
            <person name="Lennon N."/>
            <person name="Letendre F."/>
            <person name="LeVine R."/>
            <person name="Lipovsky A."/>
            <person name="Liu X."/>
            <person name="Liu J."/>
            <person name="Liu S."/>
            <person name="Lokyitsang T."/>
            <person name="Lokyitsang Y."/>
            <person name="Lubonja R."/>
            <person name="Lui A."/>
            <person name="MacDonald P."/>
            <person name="Magnisalis V."/>
            <person name="Maru K."/>
            <person name="Matthews C."/>
            <person name="McCusker W."/>
            <person name="McDonough S."/>
            <person name="Mehta T."/>
            <person name="Meldrim J."/>
            <person name="Meneus L."/>
            <person name="Mihai O."/>
            <person name="Mihalev A."/>
            <person name="Mihova T."/>
            <person name="Mittelman R."/>
            <person name="Mlenga V."/>
            <person name="Montmayeur A."/>
            <person name="Mulrain L."/>
            <person name="Navidi A."/>
            <person name="Naylor J."/>
            <person name="Negash T."/>
            <person name="Nguyen T."/>
            <person name="Nguyen N."/>
            <person name="Nicol R."/>
            <person name="Norbu C."/>
            <person name="Norbu N."/>
            <person name="Novod N."/>
            <person name="O'Neill B."/>
            <person name="Osman S."/>
            <person name="Markiewicz E."/>
            <person name="Oyono O.L."/>
            <person name="Patti C."/>
            <person name="Phunkhang P."/>
            <person name="Pierre F."/>
            <person name="Priest M."/>
            <person name="Raghuraman S."/>
            <person name="Rege F."/>
            <person name="Reyes R."/>
            <person name="Rise C."/>
            <person name="Rogov P."/>
            <person name="Ross K."/>
            <person name="Ryan E."/>
            <person name="Settipalli S."/>
            <person name="Shea T."/>
            <person name="Sherpa N."/>
            <person name="Shi L."/>
            <person name="Shih D."/>
            <person name="Sparrow T."/>
            <person name="Spaulding J."/>
            <person name="Stalker J."/>
            <person name="Stange-Thomann N."/>
            <person name="Stavropoulos S."/>
            <person name="Stone C."/>
            <person name="Strader C."/>
            <person name="Tesfaye S."/>
            <person name="Thomson T."/>
            <person name="Thoulutsang Y."/>
            <person name="Thoulutsang D."/>
            <person name="Topham K."/>
            <person name="Topping I."/>
            <person name="Tsamla T."/>
            <person name="Vassiliev H."/>
            <person name="Vo A."/>
            <person name="Wangchuk T."/>
            <person name="Wangdi T."/>
            <person name="Weiand M."/>
            <person name="Wilkinson J."/>
            <person name="Wilson A."/>
            <person name="Yadav S."/>
            <person name="Young G."/>
            <person name="Yu Q."/>
            <person name="Zembek L."/>
            <person name="Zhong D."/>
            <person name="Zimmer A."/>
            <person name="Zwirko Z."/>
            <person name="Jaffe D.B."/>
            <person name="Alvarez P."/>
            <person name="Brockman W."/>
            <person name="Butler J."/>
            <person name="Chin C."/>
            <person name="Gnerre S."/>
            <person name="Grabherr M."/>
            <person name="Kleber M."/>
            <person name="Mauceli E."/>
            <person name="MacCallum I."/>
        </authorList>
    </citation>
    <scope>NUCLEOTIDE SEQUENCE [LARGE SCALE GENOMIC DNA]</scope>
    <source>
        <strain evidence="3">Tucson 15287-2541.00</strain>
    </source>
</reference>
<evidence type="ECO:0000313" key="2">
    <source>
        <dbReference type="EMBL" id="EDV93180.1"/>
    </source>
</evidence>
<name>B4JEP9_DROGR</name>
<dbReference type="FunCoup" id="B4JEP9">
    <property type="interactions" value="19"/>
</dbReference>